<reference evidence="2 3" key="1">
    <citation type="submission" date="2016-10" db="EMBL/GenBank/DDBJ databases">
        <authorList>
            <person name="de Groot N.N."/>
        </authorList>
    </citation>
    <scope>NUCLEOTIDE SEQUENCE [LARGE SCALE GENOMIC DNA]</scope>
    <source>
        <strain evidence="2 3">DSM 21771</strain>
    </source>
</reference>
<dbReference type="PANTHER" id="PTHR22617:SF23">
    <property type="entry name" value="CHEMOTAXIS PROTEIN CHEW"/>
    <property type="match status" value="1"/>
</dbReference>
<name>A0A1G8LQI0_9BACI</name>
<dbReference type="InterPro" id="IPR039315">
    <property type="entry name" value="CheW"/>
</dbReference>
<dbReference type="InterPro" id="IPR036061">
    <property type="entry name" value="CheW-like_dom_sf"/>
</dbReference>
<organism evidence="2 3">
    <name type="scientific">Natribacillus halophilus</name>
    <dbReference type="NCBI Taxonomy" id="549003"/>
    <lineage>
        <taxon>Bacteria</taxon>
        <taxon>Bacillati</taxon>
        <taxon>Bacillota</taxon>
        <taxon>Bacilli</taxon>
        <taxon>Bacillales</taxon>
        <taxon>Bacillaceae</taxon>
        <taxon>Natribacillus</taxon>
    </lineage>
</organism>
<dbReference type="SUPFAM" id="SSF50341">
    <property type="entry name" value="CheW-like"/>
    <property type="match status" value="1"/>
</dbReference>
<keyword evidence="3" id="KW-1185">Reference proteome</keyword>
<dbReference type="GO" id="GO:0005829">
    <property type="term" value="C:cytosol"/>
    <property type="evidence" value="ECO:0007669"/>
    <property type="project" value="TreeGrafter"/>
</dbReference>
<protein>
    <submittedName>
        <fullName evidence="2">Purine-binding chemotaxis protein CheW</fullName>
    </submittedName>
</protein>
<accession>A0A1G8LQI0</accession>
<dbReference type="GO" id="GO:0007165">
    <property type="term" value="P:signal transduction"/>
    <property type="evidence" value="ECO:0007669"/>
    <property type="project" value="InterPro"/>
</dbReference>
<dbReference type="Pfam" id="PF01584">
    <property type="entry name" value="CheW"/>
    <property type="match status" value="1"/>
</dbReference>
<gene>
    <name evidence="2" type="ORF">SAMN04488123_103220</name>
</gene>
<dbReference type="EMBL" id="FNEN01000003">
    <property type="protein sequence ID" value="SDI57962.1"/>
    <property type="molecule type" value="Genomic_DNA"/>
</dbReference>
<dbReference type="Gene3D" id="2.30.30.40">
    <property type="entry name" value="SH3 Domains"/>
    <property type="match status" value="1"/>
</dbReference>
<proteinExistence type="predicted"/>
<dbReference type="RefSeq" id="WP_090396782.1">
    <property type="nucleotide sequence ID" value="NZ_FNEN01000003.1"/>
</dbReference>
<dbReference type="SMART" id="SM00260">
    <property type="entry name" value="CheW"/>
    <property type="match status" value="1"/>
</dbReference>
<dbReference type="OrthoDB" id="9794382at2"/>
<evidence type="ECO:0000259" key="1">
    <source>
        <dbReference type="PROSITE" id="PS50851"/>
    </source>
</evidence>
<dbReference type="InterPro" id="IPR002545">
    <property type="entry name" value="CheW-lke_dom"/>
</dbReference>
<dbReference type="GO" id="GO:0006935">
    <property type="term" value="P:chemotaxis"/>
    <property type="evidence" value="ECO:0007669"/>
    <property type="project" value="InterPro"/>
</dbReference>
<dbReference type="PROSITE" id="PS50851">
    <property type="entry name" value="CHEW"/>
    <property type="match status" value="1"/>
</dbReference>
<feature type="domain" description="CheW-like" evidence="1">
    <location>
        <begin position="8"/>
        <end position="143"/>
    </location>
</feature>
<evidence type="ECO:0000313" key="2">
    <source>
        <dbReference type="EMBL" id="SDI57962.1"/>
    </source>
</evidence>
<dbReference type="Gene3D" id="2.40.50.180">
    <property type="entry name" value="CheA-289, Domain 4"/>
    <property type="match status" value="1"/>
</dbReference>
<evidence type="ECO:0000313" key="3">
    <source>
        <dbReference type="Proteomes" id="UP000198853"/>
    </source>
</evidence>
<dbReference type="PANTHER" id="PTHR22617">
    <property type="entry name" value="CHEMOTAXIS SENSOR HISTIDINE KINASE-RELATED"/>
    <property type="match status" value="1"/>
</dbReference>
<dbReference type="AlphaFoldDB" id="A0A1G8LQI0"/>
<dbReference type="Proteomes" id="UP000198853">
    <property type="component" value="Unassembled WGS sequence"/>
</dbReference>
<sequence length="143" mass="16096">MTVTNTESRKIIVFQVHGEEYGVDVMRMQSIERVQTITRLPGVRPDVTGVLNLRGKITPIIDLSRRFGYEAISFDRQTRILIVAGEEGNVGLLVDSADDLLDVPASDIEALPEVNDDENFYYFHGIAKINHRLVTLLDIDKVL</sequence>